<proteinExistence type="predicted"/>
<dbReference type="AlphaFoldDB" id="A0A3B1DU67"/>
<gene>
    <name evidence="2" type="ORF">MNBD_PLANCTO02-629</name>
</gene>
<keyword evidence="1" id="KW-0560">Oxidoreductase</keyword>
<dbReference type="NCBIfam" id="TIGR00014">
    <property type="entry name" value="arsC"/>
    <property type="match status" value="1"/>
</dbReference>
<dbReference type="InterPro" id="IPR036249">
    <property type="entry name" value="Thioredoxin-like_sf"/>
</dbReference>
<dbReference type="SUPFAM" id="SSF52833">
    <property type="entry name" value="Thioredoxin-like"/>
    <property type="match status" value="1"/>
</dbReference>
<dbReference type="Pfam" id="PF03960">
    <property type="entry name" value="ArsC"/>
    <property type="match status" value="1"/>
</dbReference>
<dbReference type="InterPro" id="IPR006659">
    <property type="entry name" value="Arsenate_reductase"/>
</dbReference>
<dbReference type="InterPro" id="IPR006660">
    <property type="entry name" value="Arsenate_reductase-like"/>
</dbReference>
<sequence length="113" mass="12936">MKIYHNPKCRKSQQTLELIRQSGLEPEIVEYLKTPPSVTELTSILAMLNMEPDELMRTGELIYKQLDIGNMDISREEKIALMVEHPKLIERPIVVKGNQAIIGRPPETVQTLL</sequence>
<dbReference type="EMBL" id="UOGL01000349">
    <property type="protein sequence ID" value="VAX39618.1"/>
    <property type="molecule type" value="Genomic_DNA"/>
</dbReference>
<dbReference type="CDD" id="cd03034">
    <property type="entry name" value="ArsC_ArsC"/>
    <property type="match status" value="1"/>
</dbReference>
<dbReference type="GO" id="GO:0008794">
    <property type="term" value="F:arsenate reductase (glutaredoxin) activity"/>
    <property type="evidence" value="ECO:0007669"/>
    <property type="project" value="InterPro"/>
</dbReference>
<dbReference type="PANTHER" id="PTHR30041:SF4">
    <property type="entry name" value="ARSENATE REDUCTASE"/>
    <property type="match status" value="1"/>
</dbReference>
<dbReference type="PROSITE" id="PS51353">
    <property type="entry name" value="ARSC"/>
    <property type="match status" value="1"/>
</dbReference>
<evidence type="ECO:0000256" key="1">
    <source>
        <dbReference type="ARBA" id="ARBA00023002"/>
    </source>
</evidence>
<evidence type="ECO:0000313" key="2">
    <source>
        <dbReference type="EMBL" id="VAX39618.1"/>
    </source>
</evidence>
<protein>
    <submittedName>
        <fullName evidence="2">Uncharacterized protein YfgD, not an arsenate reductase</fullName>
    </submittedName>
</protein>
<name>A0A3B1DU67_9ZZZZ</name>
<organism evidence="2">
    <name type="scientific">hydrothermal vent metagenome</name>
    <dbReference type="NCBI Taxonomy" id="652676"/>
    <lineage>
        <taxon>unclassified sequences</taxon>
        <taxon>metagenomes</taxon>
        <taxon>ecological metagenomes</taxon>
    </lineage>
</organism>
<reference evidence="2" key="1">
    <citation type="submission" date="2018-06" db="EMBL/GenBank/DDBJ databases">
        <authorList>
            <person name="Zhirakovskaya E."/>
        </authorList>
    </citation>
    <scope>NUCLEOTIDE SEQUENCE</scope>
</reference>
<accession>A0A3B1DU67</accession>
<dbReference type="PANTHER" id="PTHR30041">
    <property type="entry name" value="ARSENATE REDUCTASE"/>
    <property type="match status" value="1"/>
</dbReference>
<dbReference type="Gene3D" id="3.40.30.10">
    <property type="entry name" value="Glutaredoxin"/>
    <property type="match status" value="1"/>
</dbReference>